<reference evidence="2" key="1">
    <citation type="journal article" date="2018" name="Front. Microbiol.">
        <title>Genome-Based Analysis Reveals the Taxonomy and Diversity of the Family Idiomarinaceae.</title>
        <authorList>
            <person name="Liu Y."/>
            <person name="Lai Q."/>
            <person name="Shao Z."/>
        </authorList>
    </citation>
    <scope>NUCLEOTIDE SEQUENCE [LARGE SCALE GENOMIC DNA]</scope>
    <source>
        <strain evidence="2">SN-14</strain>
    </source>
</reference>
<organism evidence="1 2">
    <name type="scientific">Idiomarina aquatica</name>
    <dbReference type="NCBI Taxonomy" id="1327752"/>
    <lineage>
        <taxon>Bacteria</taxon>
        <taxon>Pseudomonadati</taxon>
        <taxon>Pseudomonadota</taxon>
        <taxon>Gammaproteobacteria</taxon>
        <taxon>Alteromonadales</taxon>
        <taxon>Idiomarinaceae</taxon>
        <taxon>Idiomarina</taxon>
    </lineage>
</organism>
<sequence length="135" mass="15301">MSCAIVENHRFHQMFHAASGKLQQGQLDNALRLLTKARASALAASDDEVLGANAQQNYVTASLIIMGVQFRLQHHADTLSTYHALFKQLAHWLEQADSDDNLKRLRGFQALAEKACRHLHLERFREETRYASSTK</sequence>
<accession>A0AA94EF44</accession>
<evidence type="ECO:0000313" key="2">
    <source>
        <dbReference type="Proteomes" id="UP000286680"/>
    </source>
</evidence>
<comment type="caution">
    <text evidence="1">The sequence shown here is derived from an EMBL/GenBank/DDBJ whole genome shotgun (WGS) entry which is preliminary data.</text>
</comment>
<evidence type="ECO:0000313" key="1">
    <source>
        <dbReference type="EMBL" id="RUO42585.1"/>
    </source>
</evidence>
<gene>
    <name evidence="1" type="ORF">CWE23_10925</name>
</gene>
<keyword evidence="2" id="KW-1185">Reference proteome</keyword>
<protein>
    <submittedName>
        <fullName evidence="1">Uncharacterized protein</fullName>
    </submittedName>
</protein>
<name>A0AA94EF44_9GAMM</name>
<dbReference type="EMBL" id="PIPS01000003">
    <property type="protein sequence ID" value="RUO42585.1"/>
    <property type="molecule type" value="Genomic_DNA"/>
</dbReference>
<dbReference type="RefSeq" id="WP_126820256.1">
    <property type="nucleotide sequence ID" value="NZ_PIPS01000003.1"/>
</dbReference>
<dbReference type="Proteomes" id="UP000286680">
    <property type="component" value="Unassembled WGS sequence"/>
</dbReference>
<proteinExistence type="predicted"/>
<dbReference type="AlphaFoldDB" id="A0AA94EF44"/>